<dbReference type="EC" id="2.7.11.1" evidence="1"/>
<dbReference type="PANTHER" id="PTHR47987">
    <property type="entry name" value="OS08G0249100 PROTEIN"/>
    <property type="match status" value="1"/>
</dbReference>
<dbReference type="Pfam" id="PF07714">
    <property type="entry name" value="PK_Tyr_Ser-Thr"/>
    <property type="match status" value="2"/>
</dbReference>
<keyword evidence="3" id="KW-0808">Transferase</keyword>
<dbReference type="PROSITE" id="PS50011">
    <property type="entry name" value="PROTEIN_KINASE_DOM"/>
    <property type="match status" value="1"/>
</dbReference>
<organism evidence="13">
    <name type="scientific">Solanum lycopersicum</name>
    <name type="common">Tomato</name>
    <name type="synonym">Lycopersicon esculentum</name>
    <dbReference type="NCBI Taxonomy" id="4081"/>
    <lineage>
        <taxon>Eukaryota</taxon>
        <taxon>Viridiplantae</taxon>
        <taxon>Streptophyta</taxon>
        <taxon>Embryophyta</taxon>
        <taxon>Tracheophyta</taxon>
        <taxon>Spermatophyta</taxon>
        <taxon>Magnoliopsida</taxon>
        <taxon>eudicotyledons</taxon>
        <taxon>Gunneridae</taxon>
        <taxon>Pentapetalae</taxon>
        <taxon>asterids</taxon>
        <taxon>lamiids</taxon>
        <taxon>Solanales</taxon>
        <taxon>Solanaceae</taxon>
        <taxon>Solanoideae</taxon>
        <taxon>Solaneae</taxon>
        <taxon>Solanum</taxon>
        <taxon>Solanum subgen. Lycopersicon</taxon>
    </lineage>
</organism>
<dbReference type="SUPFAM" id="SSF56112">
    <property type="entry name" value="Protein kinase-like (PK-like)"/>
    <property type="match status" value="1"/>
</dbReference>
<dbReference type="Gene3D" id="3.30.200.20">
    <property type="entry name" value="Phosphorylase Kinase, domain 1"/>
    <property type="match status" value="1"/>
</dbReference>
<name>A0A3Q7EMN4_SOLLC</name>
<evidence type="ECO:0000256" key="3">
    <source>
        <dbReference type="ARBA" id="ARBA00022679"/>
    </source>
</evidence>
<keyword evidence="6 9" id="KW-0067">ATP-binding</keyword>
<dbReference type="GO" id="GO:0005524">
    <property type="term" value="F:ATP binding"/>
    <property type="evidence" value="ECO:0007669"/>
    <property type="project" value="UniProtKB-UniRule"/>
</dbReference>
<dbReference type="GO" id="GO:0016301">
    <property type="term" value="F:kinase activity"/>
    <property type="evidence" value="ECO:0000318"/>
    <property type="project" value="GO_Central"/>
</dbReference>
<evidence type="ECO:0000256" key="10">
    <source>
        <dbReference type="SAM" id="MobiDB-lite"/>
    </source>
</evidence>
<evidence type="ECO:0000256" key="11">
    <source>
        <dbReference type="SAM" id="Phobius"/>
    </source>
</evidence>
<dbReference type="AlphaFoldDB" id="A0A3Q7EMN4"/>
<keyword evidence="11" id="KW-1133">Transmembrane helix</keyword>
<evidence type="ECO:0000313" key="14">
    <source>
        <dbReference type="Proteomes" id="UP000004994"/>
    </source>
</evidence>
<dbReference type="InterPro" id="IPR008271">
    <property type="entry name" value="Ser/Thr_kinase_AS"/>
</dbReference>
<dbReference type="InterPro" id="IPR017441">
    <property type="entry name" value="Protein_kinase_ATP_BS"/>
</dbReference>
<evidence type="ECO:0000313" key="13">
    <source>
        <dbReference type="EnsemblPlants" id="Solyc01g098440.2.1"/>
    </source>
</evidence>
<sequence>MQNIPQHLLKVRSVEIVYYGFFFFYVLPLMDDVLVVDLRMFEMEREKHDDGSPGGVMEVGIRNTENGSISPTDKPSGSRTRLSNPRTSSRWHKFFKMWKRSSVKRLPSFPPLAVPTMSTRKSRSARENVAAGIYHFTSSWKNFSLSELKSATNNFSKDNLIGKGGYAEVYKGCLPDGQLIAVKCLNKGTEAQQEQSFLCEIGTIAHVDHPNTARMVGYGVEGGTYLVLQLSSQGSLGSFLRGSREKLDWAARYKIIFGIANGLMYLHENCQRRIIHRDIKADNILLTEDFVPQICDFGLAKWLPKEWTHHNVGKFEGTFGSVVLKSYIKSIENFSDIFIYLARRSNAFFLDIVSYFAPEYFMHGTVDEKTDVFSFGVLLLEIITGRQALDDSQQSLVIWAKPLLHKHNVKELIDPVLGDNYNPKEMNRVIITAGLCVEQNPLMRPRMNQAIVLMKTEDDCYKHNFQRKRTYSEELLDAAEYNSTKCLNDFKQLNLRSSVSDNNMKTSAA</sequence>
<protein>
    <recommendedName>
        <fullName evidence="1">non-specific serine/threonine protein kinase</fullName>
        <ecNumber evidence="1">2.7.11.1</ecNumber>
    </recommendedName>
</protein>
<evidence type="ECO:0000259" key="12">
    <source>
        <dbReference type="PROSITE" id="PS50011"/>
    </source>
</evidence>
<keyword evidence="5" id="KW-0418">Kinase</keyword>
<keyword evidence="4 9" id="KW-0547">Nucleotide-binding</keyword>
<evidence type="ECO:0000256" key="6">
    <source>
        <dbReference type="ARBA" id="ARBA00022840"/>
    </source>
</evidence>
<dbReference type="PaxDb" id="4081-Solyc01g098440.1.1"/>
<feature type="compositionally biased region" description="Polar residues" evidence="10">
    <location>
        <begin position="63"/>
        <end position="87"/>
    </location>
</feature>
<keyword evidence="11" id="KW-0812">Transmembrane</keyword>
<keyword evidence="11" id="KW-0472">Membrane</keyword>
<dbReference type="GO" id="GO:0004674">
    <property type="term" value="F:protein serine/threonine kinase activity"/>
    <property type="evidence" value="ECO:0007669"/>
    <property type="project" value="UniProtKB-KW"/>
</dbReference>
<accession>A0A3Q7EMN4</accession>
<reference evidence="13" key="1">
    <citation type="journal article" date="2012" name="Nature">
        <title>The tomato genome sequence provides insights into fleshy fruit evolution.</title>
        <authorList>
            <consortium name="Tomato Genome Consortium"/>
        </authorList>
    </citation>
    <scope>NUCLEOTIDE SEQUENCE [LARGE SCALE GENOMIC DNA]</scope>
    <source>
        <strain evidence="13">cv. Heinz 1706</strain>
    </source>
</reference>
<dbReference type="InterPro" id="IPR000719">
    <property type="entry name" value="Prot_kinase_dom"/>
</dbReference>
<dbReference type="Proteomes" id="UP000004994">
    <property type="component" value="Chromosome 1"/>
</dbReference>
<dbReference type="InterPro" id="IPR001245">
    <property type="entry name" value="Ser-Thr/Tyr_kinase_cat_dom"/>
</dbReference>
<dbReference type="InterPro" id="IPR011009">
    <property type="entry name" value="Kinase-like_dom_sf"/>
</dbReference>
<keyword evidence="2" id="KW-0723">Serine/threonine-protein kinase</keyword>
<proteinExistence type="predicted"/>
<dbReference type="PANTHER" id="PTHR47987:SF14">
    <property type="entry name" value="RECEPTOR-LIKE CYTOSOLIC SERINE_THREONINE-PROTEIN KINASE RBK2"/>
    <property type="match status" value="1"/>
</dbReference>
<dbReference type="InParanoid" id="A0A3Q7EMN4"/>
<feature type="region of interest" description="Disordered" evidence="10">
    <location>
        <begin position="46"/>
        <end position="87"/>
    </location>
</feature>
<dbReference type="PROSITE" id="PS00108">
    <property type="entry name" value="PROTEIN_KINASE_ST"/>
    <property type="match status" value="1"/>
</dbReference>
<evidence type="ECO:0000256" key="7">
    <source>
        <dbReference type="ARBA" id="ARBA00047899"/>
    </source>
</evidence>
<dbReference type="Gene3D" id="1.10.510.10">
    <property type="entry name" value="Transferase(Phosphotransferase) domain 1"/>
    <property type="match status" value="1"/>
</dbReference>
<evidence type="ECO:0000256" key="2">
    <source>
        <dbReference type="ARBA" id="ARBA00022527"/>
    </source>
</evidence>
<dbReference type="Gramene" id="Solyc01g098440.2.1">
    <property type="protein sequence ID" value="Solyc01g098440.2.1"/>
    <property type="gene ID" value="Solyc01g098440.2"/>
</dbReference>
<evidence type="ECO:0000256" key="5">
    <source>
        <dbReference type="ARBA" id="ARBA00022777"/>
    </source>
</evidence>
<keyword evidence="14" id="KW-1185">Reference proteome</keyword>
<dbReference type="SMART" id="SM00220">
    <property type="entry name" value="S_TKc"/>
    <property type="match status" value="1"/>
</dbReference>
<dbReference type="EnsemblPlants" id="Solyc01g098440.2.1">
    <property type="protein sequence ID" value="Solyc01g098440.2.1"/>
    <property type="gene ID" value="Solyc01g098440.2"/>
</dbReference>
<dbReference type="PROSITE" id="PS00107">
    <property type="entry name" value="PROTEIN_KINASE_ATP"/>
    <property type="match status" value="1"/>
</dbReference>
<evidence type="ECO:0000256" key="8">
    <source>
        <dbReference type="ARBA" id="ARBA00048679"/>
    </source>
</evidence>
<feature type="binding site" evidence="9">
    <location>
        <position position="183"/>
    </location>
    <ligand>
        <name>ATP</name>
        <dbReference type="ChEBI" id="CHEBI:30616"/>
    </ligand>
</feature>
<reference evidence="13" key="2">
    <citation type="submission" date="2019-01" db="UniProtKB">
        <authorList>
            <consortium name="EnsemblPlants"/>
        </authorList>
    </citation>
    <scope>IDENTIFICATION</scope>
    <source>
        <strain evidence="13">cv. Heinz 1706</strain>
    </source>
</reference>
<dbReference type="OMA" id="RPRMNQA"/>
<evidence type="ECO:0000256" key="9">
    <source>
        <dbReference type="PROSITE-ProRule" id="PRU10141"/>
    </source>
</evidence>
<dbReference type="InterPro" id="IPR046958">
    <property type="entry name" value="RBK1/2/STUNTED"/>
</dbReference>
<evidence type="ECO:0000256" key="4">
    <source>
        <dbReference type="ARBA" id="ARBA00022741"/>
    </source>
</evidence>
<evidence type="ECO:0000256" key="1">
    <source>
        <dbReference type="ARBA" id="ARBA00012513"/>
    </source>
</evidence>
<comment type="catalytic activity">
    <reaction evidence="8">
        <text>L-seryl-[protein] + ATP = O-phospho-L-seryl-[protein] + ADP + H(+)</text>
        <dbReference type="Rhea" id="RHEA:17989"/>
        <dbReference type="Rhea" id="RHEA-COMP:9863"/>
        <dbReference type="Rhea" id="RHEA-COMP:11604"/>
        <dbReference type="ChEBI" id="CHEBI:15378"/>
        <dbReference type="ChEBI" id="CHEBI:29999"/>
        <dbReference type="ChEBI" id="CHEBI:30616"/>
        <dbReference type="ChEBI" id="CHEBI:83421"/>
        <dbReference type="ChEBI" id="CHEBI:456216"/>
        <dbReference type="EC" id="2.7.11.1"/>
    </reaction>
</comment>
<comment type="catalytic activity">
    <reaction evidence="7">
        <text>L-threonyl-[protein] + ATP = O-phospho-L-threonyl-[protein] + ADP + H(+)</text>
        <dbReference type="Rhea" id="RHEA:46608"/>
        <dbReference type="Rhea" id="RHEA-COMP:11060"/>
        <dbReference type="Rhea" id="RHEA-COMP:11605"/>
        <dbReference type="ChEBI" id="CHEBI:15378"/>
        <dbReference type="ChEBI" id="CHEBI:30013"/>
        <dbReference type="ChEBI" id="CHEBI:30616"/>
        <dbReference type="ChEBI" id="CHEBI:61977"/>
        <dbReference type="ChEBI" id="CHEBI:456216"/>
        <dbReference type="EC" id="2.7.11.1"/>
    </reaction>
</comment>
<feature type="domain" description="Protein kinase" evidence="12">
    <location>
        <begin position="155"/>
        <end position="466"/>
    </location>
</feature>
<feature type="transmembrane region" description="Helical" evidence="11">
    <location>
        <begin position="16"/>
        <end position="38"/>
    </location>
</feature>
<dbReference type="FunFam" id="1.10.510.10:FF:001023">
    <property type="entry name" value="Os07g0541700 protein"/>
    <property type="match status" value="1"/>
</dbReference>